<organism evidence="3 4">
    <name type="scientific">Stylosanthes scabra</name>
    <dbReference type="NCBI Taxonomy" id="79078"/>
    <lineage>
        <taxon>Eukaryota</taxon>
        <taxon>Viridiplantae</taxon>
        <taxon>Streptophyta</taxon>
        <taxon>Embryophyta</taxon>
        <taxon>Tracheophyta</taxon>
        <taxon>Spermatophyta</taxon>
        <taxon>Magnoliopsida</taxon>
        <taxon>eudicotyledons</taxon>
        <taxon>Gunneridae</taxon>
        <taxon>Pentapetalae</taxon>
        <taxon>rosids</taxon>
        <taxon>fabids</taxon>
        <taxon>Fabales</taxon>
        <taxon>Fabaceae</taxon>
        <taxon>Papilionoideae</taxon>
        <taxon>50 kb inversion clade</taxon>
        <taxon>dalbergioids sensu lato</taxon>
        <taxon>Dalbergieae</taxon>
        <taxon>Pterocarpus clade</taxon>
        <taxon>Stylosanthes</taxon>
    </lineage>
</organism>
<evidence type="ECO:0000256" key="1">
    <source>
        <dbReference type="ARBA" id="ARBA00004413"/>
    </source>
</evidence>
<evidence type="ECO:0000313" key="4">
    <source>
        <dbReference type="Proteomes" id="UP001341840"/>
    </source>
</evidence>
<feature type="transmembrane region" description="Helical" evidence="2">
    <location>
        <begin position="348"/>
        <end position="376"/>
    </location>
</feature>
<protein>
    <recommendedName>
        <fullName evidence="5">PGG domain-containing protein</fullName>
    </recommendedName>
</protein>
<dbReference type="SMART" id="SM00248">
    <property type="entry name" value="ANK"/>
    <property type="match status" value="5"/>
</dbReference>
<name>A0ABU6UDN4_9FABA</name>
<evidence type="ECO:0000313" key="3">
    <source>
        <dbReference type="EMBL" id="MED6158243.1"/>
    </source>
</evidence>
<sequence length="440" mass="48764">MENIDMLDKAANCGDINMLYDAIRQNPHVLEEVDGIPFVDTPLHSAASAGNTEFCIEIMRLKPLFGLKLNKQGFSPVHVALDKNHHSLVRCLVEINKELVRVKGREGFTPLHFLCRQSNRSDENIELLTYFLKICPDSIKDVNVRRENALHIAVRNGNLKALRIMIRWLKENTFKGAGSLERSTFGQEDSAGNTILHLATLDGNTKAIDLLKNIMRKYINVKNTEGKTALDLAEAFPAIQRTLLKAGAKHGASVRDSNLRDEVGLNVIWLGTLVGRIRSSFSEEERNLYMVIAALLITATYQTVLSPPGGLYQADNNPNNYVNATSTSISLNSTDIEEDMLDAAGTSILPVVAFSFMAYANIATFLLTFTTMLVVIPNSWLNLSLYLPRENLFEVIIIIGNGSNAVRSILTERSSFRNGYVGCSLQGTYGGRSGNRHPHK</sequence>
<dbReference type="Proteomes" id="UP001341840">
    <property type="component" value="Unassembled WGS sequence"/>
</dbReference>
<accession>A0ABU6UDN4</accession>
<dbReference type="SUPFAM" id="SSF48403">
    <property type="entry name" value="Ankyrin repeat"/>
    <property type="match status" value="1"/>
</dbReference>
<dbReference type="Pfam" id="PF12796">
    <property type="entry name" value="Ank_2"/>
    <property type="match status" value="1"/>
</dbReference>
<gene>
    <name evidence="3" type="ORF">PIB30_030990</name>
</gene>
<keyword evidence="4" id="KW-1185">Reference proteome</keyword>
<proteinExistence type="predicted"/>
<keyword evidence="2" id="KW-0812">Transmembrane</keyword>
<dbReference type="InterPro" id="IPR002110">
    <property type="entry name" value="Ankyrin_rpt"/>
</dbReference>
<dbReference type="EMBL" id="JASCZI010120960">
    <property type="protein sequence ID" value="MED6158243.1"/>
    <property type="molecule type" value="Genomic_DNA"/>
</dbReference>
<dbReference type="InterPro" id="IPR036770">
    <property type="entry name" value="Ankyrin_rpt-contain_sf"/>
</dbReference>
<comment type="subcellular location">
    <subcellularLocation>
        <location evidence="1">Cell membrane</location>
        <topology evidence="1">Peripheral membrane protein</topology>
        <orientation evidence="1">Cytoplasmic side</orientation>
    </subcellularLocation>
</comment>
<dbReference type="Gene3D" id="1.25.40.20">
    <property type="entry name" value="Ankyrin repeat-containing domain"/>
    <property type="match status" value="1"/>
</dbReference>
<dbReference type="PANTHER" id="PTHR24128:SF87">
    <property type="entry name" value="ANKYRIN REPEAT FAMILY PROTEIN"/>
    <property type="match status" value="1"/>
</dbReference>
<evidence type="ECO:0000256" key="2">
    <source>
        <dbReference type="SAM" id="Phobius"/>
    </source>
</evidence>
<keyword evidence="2" id="KW-0472">Membrane</keyword>
<evidence type="ECO:0008006" key="5">
    <source>
        <dbReference type="Google" id="ProtNLM"/>
    </source>
</evidence>
<comment type="caution">
    <text evidence="3">The sequence shown here is derived from an EMBL/GenBank/DDBJ whole genome shotgun (WGS) entry which is preliminary data.</text>
</comment>
<keyword evidence="2" id="KW-1133">Transmembrane helix</keyword>
<reference evidence="3 4" key="1">
    <citation type="journal article" date="2023" name="Plants (Basel)">
        <title>Bridging the Gap: Combining Genomics and Transcriptomics Approaches to Understand Stylosanthes scabra, an Orphan Legume from the Brazilian Caatinga.</title>
        <authorList>
            <person name="Ferreira-Neto J.R.C."/>
            <person name="da Silva M.D."/>
            <person name="Binneck E."/>
            <person name="de Melo N.F."/>
            <person name="da Silva R.H."/>
            <person name="de Melo A.L.T.M."/>
            <person name="Pandolfi V."/>
            <person name="Bustamante F.O."/>
            <person name="Brasileiro-Vidal A.C."/>
            <person name="Benko-Iseppon A.M."/>
        </authorList>
    </citation>
    <scope>NUCLEOTIDE SEQUENCE [LARGE SCALE GENOMIC DNA]</scope>
    <source>
        <tissue evidence="3">Leaves</tissue>
    </source>
</reference>
<dbReference type="PANTHER" id="PTHR24128">
    <property type="entry name" value="HOMEOBOX PROTEIN WARIAI"/>
    <property type="match status" value="1"/>
</dbReference>